<keyword evidence="5" id="KW-0833">Ubl conjugation pathway</keyword>
<comment type="function">
    <text evidence="5">Protein modifier that is covalently attached to lysine residues of substrate proteins, thereby targeting them for proteasomal degradation. The tagging system is termed pupylation.</text>
</comment>
<evidence type="ECO:0000256" key="4">
    <source>
        <dbReference type="ARBA" id="ARBA00032321"/>
    </source>
</evidence>
<feature type="modified residue" description="Deamidated glutamine" evidence="5">
    <location>
        <position position="63"/>
    </location>
</feature>
<dbReference type="GO" id="GO:0019941">
    <property type="term" value="P:modification-dependent protein catabolic process"/>
    <property type="evidence" value="ECO:0007669"/>
    <property type="project" value="UniProtKB-UniRule"/>
</dbReference>
<dbReference type="AlphaFoldDB" id="A0A2T0RAC3"/>
<comment type="pathway">
    <text evidence="1 5">Protein degradation; proteasomal Pup-dependent pathway.</text>
</comment>
<feature type="region of interest" description="ARC ATPase binding" evidence="5">
    <location>
        <begin position="20"/>
        <end position="57"/>
    </location>
</feature>
<comment type="subunit">
    <text evidence="5">Strongly interacts with the proteasome-associated ATPase ARC through a hydrophobic interface; the interacting region of Pup lies in its C-terminal half. There is one Pup binding site per ARC hexamer ring.</text>
</comment>
<evidence type="ECO:0000256" key="6">
    <source>
        <dbReference type="SAM" id="MobiDB-lite"/>
    </source>
</evidence>
<dbReference type="EMBL" id="PVZF01000001">
    <property type="protein sequence ID" value="PRY18104.1"/>
    <property type="molecule type" value="Genomic_DNA"/>
</dbReference>
<dbReference type="RefSeq" id="WP_106206336.1">
    <property type="nucleotide sequence ID" value="NZ_PVZF01000001.1"/>
</dbReference>
<protein>
    <recommendedName>
        <fullName evidence="3 5">Prokaryotic ubiquitin-like protein Pup</fullName>
    </recommendedName>
    <alternativeName>
        <fullName evidence="4 5">Bacterial ubiquitin-like modifier</fullName>
    </alternativeName>
</protein>
<feature type="region of interest" description="Disordered" evidence="6">
    <location>
        <begin position="1"/>
        <end position="32"/>
    </location>
</feature>
<dbReference type="HAMAP" id="MF_02106">
    <property type="entry name" value="Pup"/>
    <property type="match status" value="1"/>
</dbReference>
<evidence type="ECO:0000256" key="3">
    <source>
        <dbReference type="ARBA" id="ARBA00016748"/>
    </source>
</evidence>
<keyword evidence="5" id="KW-1017">Isopeptide bond</keyword>
<dbReference type="GO" id="GO:0070490">
    <property type="term" value="P:protein pupylation"/>
    <property type="evidence" value="ECO:0007669"/>
    <property type="project" value="UniProtKB-UniRule"/>
</dbReference>
<gene>
    <name evidence="5" type="primary">pup</name>
    <name evidence="7" type="ORF">CLV37_101348</name>
</gene>
<evidence type="ECO:0000313" key="8">
    <source>
        <dbReference type="Proteomes" id="UP000238083"/>
    </source>
</evidence>
<dbReference type="GO" id="GO:0031386">
    <property type="term" value="F:protein tag activity"/>
    <property type="evidence" value="ECO:0007669"/>
    <property type="project" value="UniProtKB-UniRule"/>
</dbReference>
<feature type="cross-link" description="Isoglutamyl lysine isopeptide (Gln-Lys) (interchain with K-? in acceptor proteins)" evidence="5">
    <location>
        <position position="63"/>
    </location>
</feature>
<evidence type="ECO:0000313" key="7">
    <source>
        <dbReference type="EMBL" id="PRY18104.1"/>
    </source>
</evidence>
<comment type="domain">
    <text evidence="5">The N-terminal unstructured half of Pup provides a signal required to initiate unfolding and degradation by the proteasome but is not needed for pupylation, while the C-terminal helical half of Pup interacts with ARC to target proteins to the proteasome.</text>
</comment>
<comment type="caution">
    <text evidence="7">The sequence shown here is derived from an EMBL/GenBank/DDBJ whole genome shotgun (WGS) entry which is preliminary data.</text>
</comment>
<organism evidence="7 8">
    <name type="scientific">Kineococcus rhizosphaerae</name>
    <dbReference type="NCBI Taxonomy" id="559628"/>
    <lineage>
        <taxon>Bacteria</taxon>
        <taxon>Bacillati</taxon>
        <taxon>Actinomycetota</taxon>
        <taxon>Actinomycetes</taxon>
        <taxon>Kineosporiales</taxon>
        <taxon>Kineosporiaceae</taxon>
        <taxon>Kineococcus</taxon>
    </lineage>
</organism>
<dbReference type="GO" id="GO:0010498">
    <property type="term" value="P:proteasomal protein catabolic process"/>
    <property type="evidence" value="ECO:0007669"/>
    <property type="project" value="UniProtKB-UniRule"/>
</dbReference>
<feature type="compositionally biased region" description="Low complexity" evidence="6">
    <location>
        <begin position="19"/>
        <end position="28"/>
    </location>
</feature>
<dbReference type="Proteomes" id="UP000238083">
    <property type="component" value="Unassembled WGS sequence"/>
</dbReference>
<keyword evidence="8" id="KW-1185">Reference proteome</keyword>
<comment type="PTM">
    <text evidence="5">Is modified by deamidation of its C-terminal glutamine to glutamate by the deamidase Dop, a prerequisite to the subsequent pupylation process.</text>
</comment>
<evidence type="ECO:0000256" key="2">
    <source>
        <dbReference type="ARBA" id="ARBA00010616"/>
    </source>
</evidence>
<dbReference type="GO" id="GO:0070628">
    <property type="term" value="F:proteasome binding"/>
    <property type="evidence" value="ECO:0007669"/>
    <property type="project" value="UniProtKB-UniRule"/>
</dbReference>
<dbReference type="NCBIfam" id="TIGR03687">
    <property type="entry name" value="pupylate_cterm"/>
    <property type="match status" value="1"/>
</dbReference>
<reference evidence="7 8" key="1">
    <citation type="submission" date="2018-03" db="EMBL/GenBank/DDBJ databases">
        <title>Genomic Encyclopedia of Archaeal and Bacterial Type Strains, Phase II (KMG-II): from individual species to whole genera.</title>
        <authorList>
            <person name="Goeker M."/>
        </authorList>
    </citation>
    <scope>NUCLEOTIDE SEQUENCE [LARGE SCALE GENOMIC DNA]</scope>
    <source>
        <strain evidence="7 8">DSM 19711</strain>
    </source>
</reference>
<dbReference type="Pfam" id="PF05639">
    <property type="entry name" value="Pup"/>
    <property type="match status" value="1"/>
</dbReference>
<evidence type="ECO:0000256" key="1">
    <source>
        <dbReference type="ARBA" id="ARBA00004707"/>
    </source>
</evidence>
<sequence length="63" mass="6903">MPGQEQQRPSRREDEVEDAAAVPAQAKATETDADVDALLDEIDEVLESNSEEFVRGFVQKGGQ</sequence>
<proteinExistence type="inferred from homology"/>
<evidence type="ECO:0000256" key="5">
    <source>
        <dbReference type="HAMAP-Rule" id="MF_02106"/>
    </source>
</evidence>
<accession>A0A2T0RAC3</accession>
<comment type="similarity">
    <text evidence="2 5">Belongs to the prokaryotic ubiquitin-like protein family.</text>
</comment>
<dbReference type="UniPathway" id="UPA00997"/>
<name>A0A2T0RAC3_9ACTN</name>
<dbReference type="OrthoDB" id="3254977at2"/>
<dbReference type="InterPro" id="IPR008515">
    <property type="entry name" value="Ubiquitin-like_Pup"/>
</dbReference>